<dbReference type="EC" id="2.7.13.3" evidence="9"/>
<keyword evidence="7" id="KW-1133">Transmembrane helix</keyword>
<dbReference type="Pfam" id="PF06580">
    <property type="entry name" value="His_kinase"/>
    <property type="match status" value="1"/>
</dbReference>
<evidence type="ECO:0000256" key="1">
    <source>
        <dbReference type="ARBA" id="ARBA00004651"/>
    </source>
</evidence>
<proteinExistence type="predicted"/>
<feature type="domain" description="HAMP" evidence="8">
    <location>
        <begin position="320"/>
        <end position="373"/>
    </location>
</feature>
<keyword evidence="5 9" id="KW-0418">Kinase</keyword>
<dbReference type="Pfam" id="PF00672">
    <property type="entry name" value="HAMP"/>
    <property type="match status" value="1"/>
</dbReference>
<dbReference type="SUPFAM" id="SSF55874">
    <property type="entry name" value="ATPase domain of HSP90 chaperone/DNA topoisomerase II/histidine kinase"/>
    <property type="match status" value="1"/>
</dbReference>
<keyword evidence="6 7" id="KW-0472">Membrane</keyword>
<organism evidence="9 10">
    <name type="scientific">Paenibacillus endophyticus</name>
    <dbReference type="NCBI Taxonomy" id="1294268"/>
    <lineage>
        <taxon>Bacteria</taxon>
        <taxon>Bacillati</taxon>
        <taxon>Bacillota</taxon>
        <taxon>Bacilli</taxon>
        <taxon>Bacillales</taxon>
        <taxon>Paenibacillaceae</taxon>
        <taxon>Paenibacillus</taxon>
    </lineage>
</organism>
<evidence type="ECO:0000256" key="4">
    <source>
        <dbReference type="ARBA" id="ARBA00022679"/>
    </source>
</evidence>
<sequence>MKRLTSWLTKPFNNLRLREKLFLMFLLGAIIPMLFFVSYSYQTVKSELSDQMYTNSVSSVAQINSNLENKLDTYTKLSATLYLNSTLRAYLTNDYSMDPSLYVDAYQYINSTFSNMLTTNPDIKSISVYINNDSLPTDDIYIRRMDDDFRKTSIYRSLLNTYGNVRFISTPPVIDQPSMFTLSRMLNIGKLDTVYGILTINILESDIFRLMEKESADKTVLIVNERGIIMSTKDKKMLNRPLQQFITTEFPDSAEGRFDSTFNGEKMLVVYNTTKFGWKSVSLVPYSSFLSKANNTAKRILLYALISFSVMALLIYVTARLFTKRVEYLVGIIRRIEREEFEHIDIRPLGRDEIGQLGNVLRKMSQRLSNLISDVYKKEIDKKEAEMNVLQAQINPHFLYNTLASISSLAIRNSDPRMNKMVTDLAKFYRISLNKGKNTISIHEEVQLTRYYVAIQQIRFAELIRVHYQIDDSVLPCPIVKLTLQPFVENAMNHAIWDDKLGISIMIKAYREGSDIILKVIDDGMGMRMQECPPQEFPARGDALSGYGIRNVDNRIKLLYGDSYGVSVYSRLGIGTTVTIRIPGR</sequence>
<dbReference type="EMBL" id="JACHXW010000002">
    <property type="protein sequence ID" value="MBB3150832.1"/>
    <property type="molecule type" value="Genomic_DNA"/>
</dbReference>
<accession>A0A7W5C4P6</accession>
<dbReference type="Gene3D" id="6.10.340.10">
    <property type="match status" value="1"/>
</dbReference>
<feature type="transmembrane region" description="Helical" evidence="7">
    <location>
        <begin position="21"/>
        <end position="41"/>
    </location>
</feature>
<name>A0A7W5C4P6_9BACL</name>
<dbReference type="Pfam" id="PF02518">
    <property type="entry name" value="HATPase_c"/>
    <property type="match status" value="1"/>
</dbReference>
<dbReference type="GO" id="GO:0005886">
    <property type="term" value="C:plasma membrane"/>
    <property type="evidence" value="ECO:0007669"/>
    <property type="project" value="UniProtKB-SubCell"/>
</dbReference>
<evidence type="ECO:0000259" key="8">
    <source>
        <dbReference type="PROSITE" id="PS50885"/>
    </source>
</evidence>
<keyword evidence="4 9" id="KW-0808">Transferase</keyword>
<keyword evidence="7" id="KW-0812">Transmembrane</keyword>
<dbReference type="PANTHER" id="PTHR34220">
    <property type="entry name" value="SENSOR HISTIDINE KINASE YPDA"/>
    <property type="match status" value="1"/>
</dbReference>
<feature type="transmembrane region" description="Helical" evidence="7">
    <location>
        <begin position="300"/>
        <end position="319"/>
    </location>
</feature>
<evidence type="ECO:0000313" key="10">
    <source>
        <dbReference type="Proteomes" id="UP000518605"/>
    </source>
</evidence>
<comment type="caution">
    <text evidence="9">The sequence shown here is derived from an EMBL/GenBank/DDBJ whole genome shotgun (WGS) entry which is preliminary data.</text>
</comment>
<dbReference type="RefSeq" id="WP_183559184.1">
    <property type="nucleotide sequence ID" value="NZ_CBCSLB010000004.1"/>
</dbReference>
<dbReference type="CDD" id="cd06225">
    <property type="entry name" value="HAMP"/>
    <property type="match status" value="1"/>
</dbReference>
<comment type="subcellular location">
    <subcellularLocation>
        <location evidence="1">Cell membrane</location>
        <topology evidence="1">Multi-pass membrane protein</topology>
    </subcellularLocation>
</comment>
<dbReference type="InterPro" id="IPR003594">
    <property type="entry name" value="HATPase_dom"/>
</dbReference>
<dbReference type="Gene3D" id="3.30.565.10">
    <property type="entry name" value="Histidine kinase-like ATPase, C-terminal domain"/>
    <property type="match status" value="1"/>
</dbReference>
<dbReference type="InterPro" id="IPR050640">
    <property type="entry name" value="Bact_2-comp_sensor_kinase"/>
</dbReference>
<dbReference type="PROSITE" id="PS50885">
    <property type="entry name" value="HAMP"/>
    <property type="match status" value="1"/>
</dbReference>
<evidence type="ECO:0000256" key="7">
    <source>
        <dbReference type="SAM" id="Phobius"/>
    </source>
</evidence>
<dbReference type="InterPro" id="IPR036890">
    <property type="entry name" value="HATPase_C_sf"/>
</dbReference>
<evidence type="ECO:0000256" key="3">
    <source>
        <dbReference type="ARBA" id="ARBA00022553"/>
    </source>
</evidence>
<dbReference type="InterPro" id="IPR003660">
    <property type="entry name" value="HAMP_dom"/>
</dbReference>
<dbReference type="PANTHER" id="PTHR34220:SF7">
    <property type="entry name" value="SENSOR HISTIDINE KINASE YPDA"/>
    <property type="match status" value="1"/>
</dbReference>
<evidence type="ECO:0000256" key="2">
    <source>
        <dbReference type="ARBA" id="ARBA00022475"/>
    </source>
</evidence>
<evidence type="ECO:0000256" key="6">
    <source>
        <dbReference type="ARBA" id="ARBA00023136"/>
    </source>
</evidence>
<dbReference type="AlphaFoldDB" id="A0A7W5C4P6"/>
<gene>
    <name evidence="9" type="ORF">FHS16_000866</name>
</gene>
<dbReference type="GO" id="GO:0000155">
    <property type="term" value="F:phosphorelay sensor kinase activity"/>
    <property type="evidence" value="ECO:0007669"/>
    <property type="project" value="InterPro"/>
</dbReference>
<reference evidence="9 10" key="1">
    <citation type="submission" date="2020-08" db="EMBL/GenBank/DDBJ databases">
        <title>Genomic Encyclopedia of Type Strains, Phase III (KMG-III): the genomes of soil and plant-associated and newly described type strains.</title>
        <authorList>
            <person name="Whitman W."/>
        </authorList>
    </citation>
    <scope>NUCLEOTIDE SEQUENCE [LARGE SCALE GENOMIC DNA]</scope>
    <source>
        <strain evidence="9 10">CECT 8234</strain>
    </source>
</reference>
<keyword evidence="2" id="KW-1003">Cell membrane</keyword>
<dbReference type="Proteomes" id="UP000518605">
    <property type="component" value="Unassembled WGS sequence"/>
</dbReference>
<evidence type="ECO:0000313" key="9">
    <source>
        <dbReference type="EMBL" id="MBB3150832.1"/>
    </source>
</evidence>
<protein>
    <submittedName>
        <fullName evidence="9">Two-component system sensor histidine kinase YesM</fullName>
        <ecNumber evidence="9">2.7.13.3</ecNumber>
    </submittedName>
</protein>
<keyword evidence="3" id="KW-0597">Phosphoprotein</keyword>
<keyword evidence="10" id="KW-1185">Reference proteome</keyword>
<evidence type="ECO:0000256" key="5">
    <source>
        <dbReference type="ARBA" id="ARBA00022777"/>
    </source>
</evidence>
<dbReference type="InterPro" id="IPR010559">
    <property type="entry name" value="Sig_transdc_His_kin_internal"/>
</dbReference>